<dbReference type="AlphaFoldDB" id="A0A6P2CD43"/>
<dbReference type="EMBL" id="QRCM01000001">
    <property type="protein sequence ID" value="TXG90674.1"/>
    <property type="molecule type" value="Genomic_DNA"/>
</dbReference>
<reference evidence="2 3" key="1">
    <citation type="submission" date="2018-07" db="EMBL/GenBank/DDBJ databases">
        <title>Genome sequence of Rhodococcus rhodnii ATCC 35071 from Rhodnius prolixus.</title>
        <authorList>
            <person name="Patel V."/>
            <person name="Vogel K.J."/>
        </authorList>
    </citation>
    <scope>NUCLEOTIDE SEQUENCE [LARGE SCALE GENOMIC DNA]</scope>
    <source>
        <strain evidence="2 3">ATCC 35071</strain>
    </source>
</reference>
<gene>
    <name evidence="2" type="ORF">DW322_11180</name>
</gene>
<feature type="region of interest" description="Disordered" evidence="1">
    <location>
        <begin position="42"/>
        <end position="80"/>
    </location>
</feature>
<evidence type="ECO:0000313" key="2">
    <source>
        <dbReference type="EMBL" id="TXG90674.1"/>
    </source>
</evidence>
<protein>
    <submittedName>
        <fullName evidence="2">Uncharacterized protein</fullName>
    </submittedName>
</protein>
<dbReference type="Proteomes" id="UP000471120">
    <property type="component" value="Unassembled WGS sequence"/>
</dbReference>
<organism evidence="2 3">
    <name type="scientific">Rhodococcus rhodnii</name>
    <dbReference type="NCBI Taxonomy" id="38312"/>
    <lineage>
        <taxon>Bacteria</taxon>
        <taxon>Bacillati</taxon>
        <taxon>Actinomycetota</taxon>
        <taxon>Actinomycetes</taxon>
        <taxon>Mycobacteriales</taxon>
        <taxon>Nocardiaceae</taxon>
        <taxon>Rhodococcus</taxon>
    </lineage>
</organism>
<dbReference type="RefSeq" id="WP_010836660.1">
    <property type="nucleotide sequence ID" value="NZ_QRCM01000001.1"/>
</dbReference>
<evidence type="ECO:0000256" key="1">
    <source>
        <dbReference type="SAM" id="MobiDB-lite"/>
    </source>
</evidence>
<comment type="caution">
    <text evidence="2">The sequence shown here is derived from an EMBL/GenBank/DDBJ whole genome shotgun (WGS) entry which is preliminary data.</text>
</comment>
<name>A0A6P2CD43_9NOCA</name>
<evidence type="ECO:0000313" key="3">
    <source>
        <dbReference type="Proteomes" id="UP000471120"/>
    </source>
</evidence>
<accession>A0A6P2CD43</accession>
<proteinExistence type="predicted"/>
<sequence length="80" mass="8840">MKTTFHDGKWWVVTAIRRNPFEYAELARPGERCTVAVHRIRIHDDQNPATHPVTPDTTVSSAHGPHSPANDTPATEGLTA</sequence>